<gene>
    <name evidence="1" type="ORF">MGL_3905</name>
</gene>
<comment type="caution">
    <text evidence="1">The sequence shown here is derived from an EMBL/GenBank/DDBJ whole genome shotgun (WGS) entry which is preliminary data.</text>
</comment>
<organism evidence="1 2">
    <name type="scientific">Malassezia globosa (strain ATCC MYA-4612 / CBS 7966)</name>
    <name type="common">Dandruff-associated fungus</name>
    <dbReference type="NCBI Taxonomy" id="425265"/>
    <lineage>
        <taxon>Eukaryota</taxon>
        <taxon>Fungi</taxon>
        <taxon>Dikarya</taxon>
        <taxon>Basidiomycota</taxon>
        <taxon>Ustilaginomycotina</taxon>
        <taxon>Malasseziomycetes</taxon>
        <taxon>Malasseziales</taxon>
        <taxon>Malasseziaceae</taxon>
        <taxon>Malassezia</taxon>
    </lineage>
</organism>
<dbReference type="OMA" id="RECARWT"/>
<dbReference type="AlphaFoldDB" id="A8QBE7"/>
<dbReference type="EMBL" id="AAYY01000016">
    <property type="protein sequence ID" value="EDP41697.1"/>
    <property type="molecule type" value="Genomic_DNA"/>
</dbReference>
<proteinExistence type="predicted"/>
<evidence type="ECO:0008006" key="3">
    <source>
        <dbReference type="Google" id="ProtNLM"/>
    </source>
</evidence>
<dbReference type="KEGG" id="mgl:MGL_3905"/>
<dbReference type="VEuPathDB" id="FungiDB:MGL_3905"/>
<protein>
    <recommendedName>
        <fullName evidence="3">Mediator of RNA polymerase II transcription subunit 1</fullName>
    </recommendedName>
</protein>
<dbReference type="Proteomes" id="UP000008837">
    <property type="component" value="Unassembled WGS sequence"/>
</dbReference>
<dbReference type="GeneID" id="5853217"/>
<dbReference type="InParanoid" id="A8QBE7"/>
<accession>A8QBE7</accession>
<reference evidence="1 2" key="1">
    <citation type="journal article" date="2007" name="Proc. Natl. Acad. Sci. U.S.A.">
        <title>Dandruff-associated Malassezia genomes reveal convergent and divergent virulence traits shared with plant and human fungal pathogens.</title>
        <authorList>
            <person name="Xu J."/>
            <person name="Saunders C.W."/>
            <person name="Hu P."/>
            <person name="Grant R.A."/>
            <person name="Boekhout T."/>
            <person name="Kuramae E.E."/>
            <person name="Kronstad J.W."/>
            <person name="Deangelis Y.M."/>
            <person name="Reeder N.L."/>
            <person name="Johnstone K.R."/>
            <person name="Leland M."/>
            <person name="Fieno A.M."/>
            <person name="Begley W.M."/>
            <person name="Sun Y."/>
            <person name="Lacey M.P."/>
            <person name="Chaudhary T."/>
            <person name="Keough T."/>
            <person name="Chu L."/>
            <person name="Sears R."/>
            <person name="Yuan B."/>
            <person name="Dawson T.L.Jr."/>
        </authorList>
    </citation>
    <scope>NUCLEOTIDE SEQUENCE [LARGE SCALE GENOMIC DNA]</scope>
    <source>
        <strain evidence="2">ATCC MYA-4612 / CBS 7966</strain>
    </source>
</reference>
<sequence>MGHTNVSEEVHALSLRSATYLGLYSLEHASLNHAHRLSQEYVSDVFDALHSASKRWKEHLNSTVTVNKNTSTPAQIRELATQALELSFATQGLREASSSAVYIPPPIPPKLWTGALSRASEPSTDHRLAVETLHTLCQVIIPTASDMHLECFQERIDMQDTNSSLDKIHTLTCGGRIIVLDIELDLASQTSSSWIPHVSLQLSFASANGAQSPTSKDSGLAEVVRLPLQQLARIMFGLPVDHQLLQRFCKGARLDSSYAQTAALWHSFTSTLASLACIDGLHAFSPYGDTLDAFHVLEQLGSAALHVCSVEADELAQLHAQSVDPARPLHDQPSITRLLHRYGHGLALHHYHTPYLCIAFTPVHSATVRIAPSAVPFAPDAKPACTLVSSARMPQMVYEPFQARSADCDQARPLAFIAHIKPALLVPHRVARHVYLALGLARHHLSTSKPRRPIHGYVAQLVRTSHRFCASLRDEECRSITSLPFQSLAHLYAALEILQEHAHWAALLASAQDDPSGESGLVTTLQLESDTEPSSSWLRLSTLVSEQDMVINAQLRHRKGWQLQAQAVSLKQRISTNLPDDKAHTFAESLNMCAQLGGLVNDLLAWTRTLQ</sequence>
<dbReference type="OrthoDB" id="3351202at2759"/>
<keyword evidence="2" id="KW-1185">Reference proteome</keyword>
<evidence type="ECO:0000313" key="2">
    <source>
        <dbReference type="Proteomes" id="UP000008837"/>
    </source>
</evidence>
<evidence type="ECO:0000313" key="1">
    <source>
        <dbReference type="EMBL" id="EDP41697.1"/>
    </source>
</evidence>
<name>A8QBE7_MALGO</name>
<dbReference type="RefSeq" id="XP_001728911.1">
    <property type="nucleotide sequence ID" value="XM_001728859.1"/>
</dbReference>